<feature type="domain" description="F-box" evidence="2">
    <location>
        <begin position="33"/>
        <end position="79"/>
    </location>
</feature>
<feature type="transmembrane region" description="Helical" evidence="1">
    <location>
        <begin position="224"/>
        <end position="247"/>
    </location>
</feature>
<evidence type="ECO:0000313" key="3">
    <source>
        <dbReference type="EMBL" id="KAJ7651318.1"/>
    </source>
</evidence>
<keyword evidence="1" id="KW-1133">Transmembrane helix</keyword>
<evidence type="ECO:0000313" key="4">
    <source>
        <dbReference type="Proteomes" id="UP001221142"/>
    </source>
</evidence>
<organism evidence="3 4">
    <name type="scientific">Roridomyces roridus</name>
    <dbReference type="NCBI Taxonomy" id="1738132"/>
    <lineage>
        <taxon>Eukaryota</taxon>
        <taxon>Fungi</taxon>
        <taxon>Dikarya</taxon>
        <taxon>Basidiomycota</taxon>
        <taxon>Agaricomycotina</taxon>
        <taxon>Agaricomycetes</taxon>
        <taxon>Agaricomycetidae</taxon>
        <taxon>Agaricales</taxon>
        <taxon>Marasmiineae</taxon>
        <taxon>Mycenaceae</taxon>
        <taxon>Roridomyces</taxon>
    </lineage>
</organism>
<protein>
    <recommendedName>
        <fullName evidence="2">F-box domain-containing protein</fullName>
    </recommendedName>
</protein>
<dbReference type="EMBL" id="JARKIF010000001">
    <property type="protein sequence ID" value="KAJ7651318.1"/>
    <property type="molecule type" value="Genomic_DNA"/>
</dbReference>
<dbReference type="Proteomes" id="UP001221142">
    <property type="component" value="Unassembled WGS sequence"/>
</dbReference>
<reference evidence="3" key="1">
    <citation type="submission" date="2023-03" db="EMBL/GenBank/DDBJ databases">
        <title>Massive genome expansion in bonnet fungi (Mycena s.s.) driven by repeated elements and novel gene families across ecological guilds.</title>
        <authorList>
            <consortium name="Lawrence Berkeley National Laboratory"/>
            <person name="Harder C.B."/>
            <person name="Miyauchi S."/>
            <person name="Viragh M."/>
            <person name="Kuo A."/>
            <person name="Thoen E."/>
            <person name="Andreopoulos B."/>
            <person name="Lu D."/>
            <person name="Skrede I."/>
            <person name="Drula E."/>
            <person name="Henrissat B."/>
            <person name="Morin E."/>
            <person name="Kohler A."/>
            <person name="Barry K."/>
            <person name="LaButti K."/>
            <person name="Morin E."/>
            <person name="Salamov A."/>
            <person name="Lipzen A."/>
            <person name="Mereny Z."/>
            <person name="Hegedus B."/>
            <person name="Baldrian P."/>
            <person name="Stursova M."/>
            <person name="Weitz H."/>
            <person name="Taylor A."/>
            <person name="Grigoriev I.V."/>
            <person name="Nagy L.G."/>
            <person name="Martin F."/>
            <person name="Kauserud H."/>
        </authorList>
    </citation>
    <scope>NUCLEOTIDE SEQUENCE</scope>
    <source>
        <strain evidence="3">9284</strain>
    </source>
</reference>
<keyword evidence="1" id="KW-0472">Membrane</keyword>
<sequence length="572" mass="64428">MRSAGFATGRHRNRRVPQQPPVHEVVYRRSWDFAPLKDFPEELLDRICSFMDTDELCKTMHVCSSLRRVASPHLLFRLGISQCDIQTGTVKLALSRSLHLIVFVVNICPIQRLECFENSRDVAASKYQRLALILRVTAPIPDILIYDHLKWEERNEIESLPLRFLSLVPQSATDTLVIVLAGLDSFATQFSHSIHVSQPRAGPHPTGFPSWISRDPEYTSPGMLMGFFLEAYCLILVCLAVAFYNVYTITRCILCRAFGCGWSFEERIIEDVHPKHLWFHGIRVQNLANKYTLVTDIVGVLAHLAGPHFLIKPLRGIPESVYSAFLASLDFQFIDATVDAGSNVTLADIAAFVARQNTLRTLGCGQHSIRYSSLISTSPFQYHVPSKIAHLSAQASYIPHLLPLTPNVERIYISFISVSNRLIGPWVFNFFAYCTALEAIARLPGSHSLAVSFTFNLAAAYLPWEMETSSDDPQPETQLHRVEHLMLRRTQAKGYSDYLFTASTIRALLPWLARFLSLRRVSFDKDSVEAMSYDERLKVAAAIAAVCSEMSGAGDVAFEIAEHEQMGKGYRR</sequence>
<dbReference type="CDD" id="cd09917">
    <property type="entry name" value="F-box_SF"/>
    <property type="match status" value="1"/>
</dbReference>
<comment type="caution">
    <text evidence="3">The sequence shown here is derived from an EMBL/GenBank/DDBJ whole genome shotgun (WGS) entry which is preliminary data.</text>
</comment>
<dbReference type="AlphaFoldDB" id="A0AAD7CKT2"/>
<dbReference type="Gene3D" id="1.20.1280.50">
    <property type="match status" value="1"/>
</dbReference>
<dbReference type="PROSITE" id="PS50181">
    <property type="entry name" value="FBOX"/>
    <property type="match status" value="1"/>
</dbReference>
<gene>
    <name evidence="3" type="ORF">FB45DRAFT_1079060</name>
</gene>
<keyword evidence="1" id="KW-0812">Transmembrane</keyword>
<evidence type="ECO:0000259" key="2">
    <source>
        <dbReference type="PROSITE" id="PS50181"/>
    </source>
</evidence>
<name>A0AAD7CKT2_9AGAR</name>
<dbReference type="Pfam" id="PF12937">
    <property type="entry name" value="F-box-like"/>
    <property type="match status" value="1"/>
</dbReference>
<dbReference type="SMART" id="SM00256">
    <property type="entry name" value="FBOX"/>
    <property type="match status" value="1"/>
</dbReference>
<dbReference type="InterPro" id="IPR001810">
    <property type="entry name" value="F-box_dom"/>
</dbReference>
<dbReference type="SUPFAM" id="SSF81383">
    <property type="entry name" value="F-box domain"/>
    <property type="match status" value="1"/>
</dbReference>
<keyword evidence="4" id="KW-1185">Reference proteome</keyword>
<proteinExistence type="predicted"/>
<evidence type="ECO:0000256" key="1">
    <source>
        <dbReference type="SAM" id="Phobius"/>
    </source>
</evidence>
<accession>A0AAD7CKT2</accession>
<dbReference type="InterPro" id="IPR036047">
    <property type="entry name" value="F-box-like_dom_sf"/>
</dbReference>